<gene>
    <name evidence="1" type="ORF">ZHAS_00018292</name>
</gene>
<evidence type="ECO:0000313" key="2">
    <source>
        <dbReference type="EnsemblMetazoa" id="ASIC018292-PA"/>
    </source>
</evidence>
<dbReference type="EMBL" id="KE525347">
    <property type="protein sequence ID" value="KFB49709.1"/>
    <property type="molecule type" value="Genomic_DNA"/>
</dbReference>
<dbReference type="VEuPathDB" id="VectorBase:ASIC018292"/>
<evidence type="ECO:0000313" key="3">
    <source>
        <dbReference type="Proteomes" id="UP000030765"/>
    </source>
</evidence>
<organism evidence="1">
    <name type="scientific">Anopheles sinensis</name>
    <name type="common">Mosquito</name>
    <dbReference type="NCBI Taxonomy" id="74873"/>
    <lineage>
        <taxon>Eukaryota</taxon>
        <taxon>Metazoa</taxon>
        <taxon>Ecdysozoa</taxon>
        <taxon>Arthropoda</taxon>
        <taxon>Hexapoda</taxon>
        <taxon>Insecta</taxon>
        <taxon>Pterygota</taxon>
        <taxon>Neoptera</taxon>
        <taxon>Endopterygota</taxon>
        <taxon>Diptera</taxon>
        <taxon>Nematocera</taxon>
        <taxon>Culicoidea</taxon>
        <taxon>Culicidae</taxon>
        <taxon>Anophelinae</taxon>
        <taxon>Anopheles</taxon>
    </lineage>
</organism>
<dbReference type="AlphaFoldDB" id="A0A084WHL5"/>
<name>A0A084WHL5_ANOSI</name>
<sequence>MGDAGRNDGLGHWAGPYHACTPRHFIIIVMIICVNSHHSETLDRESSFVLDWIGRMSDQSEPSAGMATIAGGRRYFSNAHFQLMILTNQGTTWSYC</sequence>
<protein>
    <submittedName>
        <fullName evidence="1 2">Polyketide synthase</fullName>
    </submittedName>
</protein>
<dbReference type="EnsemblMetazoa" id="ASIC018292-RA">
    <property type="protein sequence ID" value="ASIC018292-PA"/>
    <property type="gene ID" value="ASIC018292"/>
</dbReference>
<reference evidence="1 3" key="1">
    <citation type="journal article" date="2014" name="BMC Genomics">
        <title>Genome sequence of Anopheles sinensis provides insight into genetics basis of mosquito competence for malaria parasites.</title>
        <authorList>
            <person name="Zhou D."/>
            <person name="Zhang D."/>
            <person name="Ding G."/>
            <person name="Shi L."/>
            <person name="Hou Q."/>
            <person name="Ye Y."/>
            <person name="Xu Y."/>
            <person name="Zhou H."/>
            <person name="Xiong C."/>
            <person name="Li S."/>
            <person name="Yu J."/>
            <person name="Hong S."/>
            <person name="Yu X."/>
            <person name="Zou P."/>
            <person name="Chen C."/>
            <person name="Chang X."/>
            <person name="Wang W."/>
            <person name="Lv Y."/>
            <person name="Sun Y."/>
            <person name="Ma L."/>
            <person name="Shen B."/>
            <person name="Zhu C."/>
        </authorList>
    </citation>
    <scope>NUCLEOTIDE SEQUENCE [LARGE SCALE GENOMIC DNA]</scope>
</reference>
<proteinExistence type="predicted"/>
<dbReference type="EMBL" id="ATLV01023857">
    <property type="status" value="NOT_ANNOTATED_CDS"/>
    <property type="molecule type" value="Genomic_DNA"/>
</dbReference>
<accession>A0A084WHL5</accession>
<evidence type="ECO:0000313" key="1">
    <source>
        <dbReference type="EMBL" id="KFB49709.1"/>
    </source>
</evidence>
<keyword evidence="3" id="KW-1185">Reference proteome</keyword>
<reference evidence="2" key="2">
    <citation type="submission" date="2020-05" db="UniProtKB">
        <authorList>
            <consortium name="EnsemblMetazoa"/>
        </authorList>
    </citation>
    <scope>IDENTIFICATION</scope>
</reference>
<dbReference type="Proteomes" id="UP000030765">
    <property type="component" value="Unassembled WGS sequence"/>
</dbReference>